<keyword evidence="1" id="KW-0472">Membrane</keyword>
<keyword evidence="1" id="KW-1133">Transmembrane helix</keyword>
<proteinExistence type="predicted"/>
<dbReference type="EMBL" id="CP000712">
    <property type="protein sequence ID" value="ABQ79961.1"/>
    <property type="molecule type" value="Genomic_DNA"/>
</dbReference>
<organism evidence="2">
    <name type="scientific">Pseudomonas putida (strain ATCC 700007 / DSM 6899 / JCM 31910 / BCRC 17059 / LMG 24140 / F1)</name>
    <dbReference type="NCBI Taxonomy" id="351746"/>
    <lineage>
        <taxon>Bacteria</taxon>
        <taxon>Pseudomonadati</taxon>
        <taxon>Pseudomonadota</taxon>
        <taxon>Gammaproteobacteria</taxon>
        <taxon>Pseudomonadales</taxon>
        <taxon>Pseudomonadaceae</taxon>
        <taxon>Pseudomonas</taxon>
    </lineage>
</organism>
<dbReference type="AlphaFoldDB" id="A5W751"/>
<dbReference type="eggNOG" id="ENOG5032DV0">
    <property type="taxonomic scope" value="Bacteria"/>
</dbReference>
<dbReference type="HOGENOM" id="CLU_070572_0_0_6"/>
<dbReference type="KEGG" id="ppf:Pput_3837"/>
<reference evidence="2" key="1">
    <citation type="submission" date="2007-05" db="EMBL/GenBank/DDBJ databases">
        <title>Complete sequence of Pseudomonas putida F1.</title>
        <authorList>
            <consortium name="US DOE Joint Genome Institute"/>
            <person name="Copeland A."/>
            <person name="Lucas S."/>
            <person name="Lapidus A."/>
            <person name="Barry K."/>
            <person name="Detter J.C."/>
            <person name="Glavina del Rio T."/>
            <person name="Hammon N."/>
            <person name="Israni S."/>
            <person name="Dalin E."/>
            <person name="Tice H."/>
            <person name="Pitluck S."/>
            <person name="Chain P."/>
            <person name="Malfatti S."/>
            <person name="Shin M."/>
            <person name="Vergez L."/>
            <person name="Schmutz J."/>
            <person name="Larimer F."/>
            <person name="Land M."/>
            <person name="Hauser L."/>
            <person name="Kyrpides N."/>
            <person name="Lykidis A."/>
            <person name="Parales R."/>
            <person name="Richardson P."/>
        </authorList>
    </citation>
    <scope>NUCLEOTIDE SEQUENCE [LARGE SCALE GENOMIC DNA]</scope>
    <source>
        <strain evidence="2">F1</strain>
    </source>
</reference>
<keyword evidence="1" id="KW-0812">Transmembrane</keyword>
<protein>
    <submittedName>
        <fullName evidence="2">Uncharacterized protein</fullName>
    </submittedName>
</protein>
<name>A5W751_PSEP1</name>
<evidence type="ECO:0000313" key="2">
    <source>
        <dbReference type="EMBL" id="ABQ79961.1"/>
    </source>
</evidence>
<evidence type="ECO:0000256" key="1">
    <source>
        <dbReference type="SAM" id="Phobius"/>
    </source>
</evidence>
<accession>A5W751</accession>
<feature type="transmembrane region" description="Helical" evidence="1">
    <location>
        <begin position="29"/>
        <end position="52"/>
    </location>
</feature>
<gene>
    <name evidence="2" type="ordered locus">Pput_3837</name>
</gene>
<sequence length="280" mass="31833">MAVRASREQARSYTQSCKPIHEALTVTPLLITLLIVAGIALLIVIGYLNNVVENGKLERARTKIELADRLRRCGEITETFPGQFMTPALKLLLTRLELNLNQRLLAVDKHNAEFKARIAELEGLIALGDKIPVNNPPNPIHTEIKAKDVRFLLEALHNQVTRAAHEGFLPAVEAKHWVKEIRHVLVLLHIEFFNNLGQQALQKGQPGQARLAFERGVQYLRKQPEPKVYEEQLTYLEKLLARANAQVLDRMAPAEDEHNELTDGLKTDEEETWKKKVIYD</sequence>